<name>A0A3M0KR85_HIRRU</name>
<reference evidence="2 3" key="1">
    <citation type="submission" date="2018-07" db="EMBL/GenBank/DDBJ databases">
        <title>A high quality draft genome assembly of the barn swallow (H. rustica rustica).</title>
        <authorList>
            <person name="Formenti G."/>
            <person name="Chiara M."/>
            <person name="Poveda L."/>
            <person name="Francoijs K.-J."/>
            <person name="Bonisoli-Alquati A."/>
            <person name="Canova L."/>
            <person name="Gianfranceschi L."/>
            <person name="Horner D.S."/>
            <person name="Saino N."/>
        </authorList>
    </citation>
    <scope>NUCLEOTIDE SEQUENCE [LARGE SCALE GENOMIC DNA]</scope>
    <source>
        <strain evidence="2">Chelidonia</strain>
        <tissue evidence="2">Blood</tissue>
    </source>
</reference>
<comment type="caution">
    <text evidence="2">The sequence shown here is derived from an EMBL/GenBank/DDBJ whole genome shotgun (WGS) entry which is preliminary data.</text>
</comment>
<protein>
    <recommendedName>
        <fullName evidence="1">Reverse transcriptase domain-containing protein</fullName>
    </recommendedName>
</protein>
<dbReference type="EMBL" id="QRBI01000104">
    <property type="protein sequence ID" value="RMC15633.1"/>
    <property type="molecule type" value="Genomic_DNA"/>
</dbReference>
<keyword evidence="3" id="KW-1185">Reference proteome</keyword>
<feature type="domain" description="Reverse transcriptase" evidence="1">
    <location>
        <begin position="7"/>
        <end position="70"/>
    </location>
</feature>
<proteinExistence type="predicted"/>
<gene>
    <name evidence="2" type="ORF">DUI87_07835</name>
</gene>
<dbReference type="AlphaFoldDB" id="A0A3M0KR85"/>
<evidence type="ECO:0000313" key="3">
    <source>
        <dbReference type="Proteomes" id="UP000269221"/>
    </source>
</evidence>
<accession>A0A3M0KR85</accession>
<evidence type="ECO:0000313" key="2">
    <source>
        <dbReference type="EMBL" id="RMC15633.1"/>
    </source>
</evidence>
<sequence length="113" mass="12360">MSQWALVTRRVPQGSPLGPVLFSVFINDIDKGIKCTLSKFADDTVTSGAAETPEGKDVIQQDLDKLKEVVKGNVGAKFISEVIYFTMQSDVISKGRTNSSVIISRQSTRHENS</sequence>
<dbReference type="Proteomes" id="UP000269221">
    <property type="component" value="Unassembled WGS sequence"/>
</dbReference>
<organism evidence="2 3">
    <name type="scientific">Hirundo rustica rustica</name>
    <dbReference type="NCBI Taxonomy" id="333673"/>
    <lineage>
        <taxon>Eukaryota</taxon>
        <taxon>Metazoa</taxon>
        <taxon>Chordata</taxon>
        <taxon>Craniata</taxon>
        <taxon>Vertebrata</taxon>
        <taxon>Euteleostomi</taxon>
        <taxon>Archelosauria</taxon>
        <taxon>Archosauria</taxon>
        <taxon>Dinosauria</taxon>
        <taxon>Saurischia</taxon>
        <taxon>Theropoda</taxon>
        <taxon>Coelurosauria</taxon>
        <taxon>Aves</taxon>
        <taxon>Neognathae</taxon>
        <taxon>Neoaves</taxon>
        <taxon>Telluraves</taxon>
        <taxon>Australaves</taxon>
        <taxon>Passeriformes</taxon>
        <taxon>Sylvioidea</taxon>
        <taxon>Hirundinidae</taxon>
        <taxon>Hirundo</taxon>
    </lineage>
</organism>
<dbReference type="Pfam" id="PF00078">
    <property type="entry name" value="RVT_1"/>
    <property type="match status" value="1"/>
</dbReference>
<dbReference type="InterPro" id="IPR000477">
    <property type="entry name" value="RT_dom"/>
</dbReference>
<dbReference type="PANTHER" id="PTHR33332">
    <property type="entry name" value="REVERSE TRANSCRIPTASE DOMAIN-CONTAINING PROTEIN"/>
    <property type="match status" value="1"/>
</dbReference>
<dbReference type="OrthoDB" id="416454at2759"/>
<evidence type="ECO:0000259" key="1">
    <source>
        <dbReference type="Pfam" id="PF00078"/>
    </source>
</evidence>